<dbReference type="PROSITE" id="PS01360">
    <property type="entry name" value="ZF_MYND_1"/>
    <property type="match status" value="1"/>
</dbReference>
<evidence type="ECO:0000256" key="1">
    <source>
        <dbReference type="ARBA" id="ARBA00022723"/>
    </source>
</evidence>
<accession>A0AAD3HFP6</accession>
<feature type="domain" description="MYND-type" evidence="5">
    <location>
        <begin position="93"/>
        <end position="135"/>
    </location>
</feature>
<evidence type="ECO:0000256" key="2">
    <source>
        <dbReference type="ARBA" id="ARBA00022771"/>
    </source>
</evidence>
<evidence type="ECO:0000313" key="6">
    <source>
        <dbReference type="EMBL" id="GFH61293.1"/>
    </source>
</evidence>
<dbReference type="Pfam" id="PF01753">
    <property type="entry name" value="zf-MYND"/>
    <property type="match status" value="2"/>
</dbReference>
<comment type="caution">
    <text evidence="6">The sequence shown here is derived from an EMBL/GenBank/DDBJ whole genome shotgun (WGS) entry which is preliminary data.</text>
</comment>
<dbReference type="SUPFAM" id="SSF144232">
    <property type="entry name" value="HIT/MYND zinc finger-like"/>
    <property type="match status" value="2"/>
</dbReference>
<proteinExistence type="predicted"/>
<evidence type="ECO:0000256" key="4">
    <source>
        <dbReference type="PROSITE-ProRule" id="PRU00134"/>
    </source>
</evidence>
<keyword evidence="1" id="KW-0479">Metal-binding</keyword>
<dbReference type="EMBL" id="BLLK01000074">
    <property type="protein sequence ID" value="GFH61293.1"/>
    <property type="molecule type" value="Genomic_DNA"/>
</dbReference>
<name>A0AAD3HFP6_9STRA</name>
<keyword evidence="7" id="KW-1185">Reference proteome</keyword>
<dbReference type="Gene3D" id="6.10.140.2220">
    <property type="match status" value="2"/>
</dbReference>
<dbReference type="GO" id="GO:0008270">
    <property type="term" value="F:zinc ion binding"/>
    <property type="evidence" value="ECO:0007669"/>
    <property type="project" value="UniProtKB-KW"/>
</dbReference>
<keyword evidence="2 4" id="KW-0863">Zinc-finger</keyword>
<sequence length="264" mass="30049">MSSTTTTKKPAGPCAACNKEGAVFRCAPCRVAGVDVFFCNRTCQSKGWKTHGSVCKRADFTSSTSTVDRFFTKQDAKILMKDIREVQEDSIVCGNCAKRASQIGQRLSICSRCKCEYYCNQKCQRAHWSKHKSRCSQYCDTMEKLKSITTSNEMKIRSLFEKWRLQSCAIVTAALYHALKKNGVLQQPPEKVAFFRTEFDYNAETFVLTEEPKAVLISDLSQTDQEGIQRSYKDGTDRFSNYHDKVLTHFVFITCKELGEKLHL</sequence>
<evidence type="ECO:0000256" key="3">
    <source>
        <dbReference type="ARBA" id="ARBA00022833"/>
    </source>
</evidence>
<gene>
    <name evidence="6" type="ORF">CTEN210_17769</name>
</gene>
<dbReference type="InterPro" id="IPR002893">
    <property type="entry name" value="Znf_MYND"/>
</dbReference>
<evidence type="ECO:0000313" key="7">
    <source>
        <dbReference type="Proteomes" id="UP001054902"/>
    </source>
</evidence>
<organism evidence="6 7">
    <name type="scientific">Chaetoceros tenuissimus</name>
    <dbReference type="NCBI Taxonomy" id="426638"/>
    <lineage>
        <taxon>Eukaryota</taxon>
        <taxon>Sar</taxon>
        <taxon>Stramenopiles</taxon>
        <taxon>Ochrophyta</taxon>
        <taxon>Bacillariophyta</taxon>
        <taxon>Coscinodiscophyceae</taxon>
        <taxon>Chaetocerotophycidae</taxon>
        <taxon>Chaetocerotales</taxon>
        <taxon>Chaetocerotaceae</taxon>
        <taxon>Chaetoceros</taxon>
    </lineage>
</organism>
<keyword evidence="3" id="KW-0862">Zinc</keyword>
<dbReference type="PROSITE" id="PS50865">
    <property type="entry name" value="ZF_MYND_2"/>
    <property type="match status" value="1"/>
</dbReference>
<dbReference type="Proteomes" id="UP001054902">
    <property type="component" value="Unassembled WGS sequence"/>
</dbReference>
<dbReference type="AlphaFoldDB" id="A0AAD3HFP6"/>
<evidence type="ECO:0000259" key="5">
    <source>
        <dbReference type="PROSITE" id="PS50865"/>
    </source>
</evidence>
<reference evidence="6 7" key="1">
    <citation type="journal article" date="2021" name="Sci. Rep.">
        <title>The genome of the diatom Chaetoceros tenuissimus carries an ancient integrated fragment of an extant virus.</title>
        <authorList>
            <person name="Hongo Y."/>
            <person name="Kimura K."/>
            <person name="Takaki Y."/>
            <person name="Yoshida Y."/>
            <person name="Baba S."/>
            <person name="Kobayashi G."/>
            <person name="Nagasaki K."/>
            <person name="Hano T."/>
            <person name="Tomaru Y."/>
        </authorList>
    </citation>
    <scope>NUCLEOTIDE SEQUENCE [LARGE SCALE GENOMIC DNA]</scope>
    <source>
        <strain evidence="6 7">NIES-3715</strain>
    </source>
</reference>
<protein>
    <recommendedName>
        <fullName evidence="5">MYND-type domain-containing protein</fullName>
    </recommendedName>
</protein>